<dbReference type="InterPro" id="IPR009050">
    <property type="entry name" value="Globin-like_sf"/>
</dbReference>
<dbReference type="SUPFAM" id="SSF46458">
    <property type="entry name" value="Globin-like"/>
    <property type="match status" value="1"/>
</dbReference>
<dbReference type="GO" id="GO:0020037">
    <property type="term" value="F:heme binding"/>
    <property type="evidence" value="ECO:0007669"/>
    <property type="project" value="InterPro"/>
</dbReference>
<dbReference type="InterPro" id="IPR044399">
    <property type="entry name" value="Mb-like_M"/>
</dbReference>
<evidence type="ECO:0000313" key="8">
    <source>
        <dbReference type="EMBL" id="KAB7495918.1"/>
    </source>
</evidence>
<keyword evidence="5" id="KW-0408">Iron</keyword>
<dbReference type="OrthoDB" id="6334282at2759"/>
<dbReference type="Pfam" id="PF00042">
    <property type="entry name" value="Globin"/>
    <property type="match status" value="1"/>
</dbReference>
<dbReference type="EMBL" id="SEYY01021967">
    <property type="protein sequence ID" value="KAB7495918.1"/>
    <property type="molecule type" value="Genomic_DNA"/>
</dbReference>
<comment type="similarity">
    <text evidence="6">Belongs to the globin family.</text>
</comment>
<organism evidence="8 9">
    <name type="scientific">Armadillidium nasatum</name>
    <dbReference type="NCBI Taxonomy" id="96803"/>
    <lineage>
        <taxon>Eukaryota</taxon>
        <taxon>Metazoa</taxon>
        <taxon>Ecdysozoa</taxon>
        <taxon>Arthropoda</taxon>
        <taxon>Crustacea</taxon>
        <taxon>Multicrustacea</taxon>
        <taxon>Malacostraca</taxon>
        <taxon>Eumalacostraca</taxon>
        <taxon>Peracarida</taxon>
        <taxon>Isopoda</taxon>
        <taxon>Oniscidea</taxon>
        <taxon>Crinocheta</taxon>
        <taxon>Armadillidiidae</taxon>
        <taxon>Armadillidium</taxon>
    </lineage>
</organism>
<evidence type="ECO:0000313" key="9">
    <source>
        <dbReference type="Proteomes" id="UP000326759"/>
    </source>
</evidence>
<evidence type="ECO:0000259" key="7">
    <source>
        <dbReference type="PROSITE" id="PS01033"/>
    </source>
</evidence>
<keyword evidence="2 6" id="KW-0349">Heme</keyword>
<evidence type="ECO:0000256" key="1">
    <source>
        <dbReference type="ARBA" id="ARBA00022448"/>
    </source>
</evidence>
<dbReference type="PANTHER" id="PTHR47217:SF1">
    <property type="entry name" value="GLOBIN-LIKE PROTEIN"/>
    <property type="match status" value="1"/>
</dbReference>
<evidence type="ECO:0000256" key="2">
    <source>
        <dbReference type="ARBA" id="ARBA00022617"/>
    </source>
</evidence>
<proteinExistence type="inferred from homology"/>
<dbReference type="AlphaFoldDB" id="A0A5N5SQ75"/>
<dbReference type="PANTHER" id="PTHR47217">
    <property type="entry name" value="GLOBIN-LIKE PROTEIN"/>
    <property type="match status" value="1"/>
</dbReference>
<comment type="caution">
    <text evidence="8">The sequence shown here is derived from an EMBL/GenBank/DDBJ whole genome shotgun (WGS) entry which is preliminary data.</text>
</comment>
<keyword evidence="9" id="KW-1185">Reference proteome</keyword>
<dbReference type="GO" id="GO:0005344">
    <property type="term" value="F:oxygen carrier activity"/>
    <property type="evidence" value="ECO:0007669"/>
    <property type="project" value="UniProtKB-KW"/>
</dbReference>
<accession>A0A5N5SQ75</accession>
<dbReference type="PRINTS" id="PR00188">
    <property type="entry name" value="PLANTGLOBIN"/>
</dbReference>
<evidence type="ECO:0000256" key="4">
    <source>
        <dbReference type="ARBA" id="ARBA00022723"/>
    </source>
</evidence>
<dbReference type="Gene3D" id="1.10.490.10">
    <property type="entry name" value="Globins"/>
    <property type="match status" value="1"/>
</dbReference>
<evidence type="ECO:0000256" key="5">
    <source>
        <dbReference type="ARBA" id="ARBA00023004"/>
    </source>
</evidence>
<keyword evidence="4" id="KW-0479">Metal-binding</keyword>
<feature type="domain" description="Globin" evidence="7">
    <location>
        <begin position="37"/>
        <end position="184"/>
    </location>
</feature>
<dbReference type="InterPro" id="IPR000971">
    <property type="entry name" value="Globin"/>
</dbReference>
<keyword evidence="1 6" id="KW-0813">Transport</keyword>
<dbReference type="GO" id="GO:0046872">
    <property type="term" value="F:metal ion binding"/>
    <property type="evidence" value="ECO:0007669"/>
    <property type="project" value="UniProtKB-KW"/>
</dbReference>
<protein>
    <submittedName>
        <fullName evidence="8">Globin</fullName>
    </submittedName>
</protein>
<dbReference type="InterPro" id="IPR012292">
    <property type="entry name" value="Globin/Proto"/>
</dbReference>
<gene>
    <name evidence="8" type="primary">GLB</name>
    <name evidence="8" type="ORF">Anas_06125</name>
</gene>
<evidence type="ECO:0000256" key="6">
    <source>
        <dbReference type="RuleBase" id="RU000356"/>
    </source>
</evidence>
<dbReference type="GO" id="GO:0019825">
    <property type="term" value="F:oxygen binding"/>
    <property type="evidence" value="ECO:0007669"/>
    <property type="project" value="InterPro"/>
</dbReference>
<name>A0A5N5SQ75_9CRUS</name>
<sequence length="186" mass="20858">MGGVLSSLFGWLFGRESSKVLPVDLGPEADIPDPDTSLTPRQVAYVNTTWDLVRPEMKSHAVKFFILFFETHPEIQTRFKPFVGKKLEDLIDSKRLAAHATTVFSAIDSYISNLDDVSVVVEMLETTGINHKNRGINVSDFDLLPPVLIKYLGEALKDHWSEGAKQAWADLLNVVVTIIKKAYEKK</sequence>
<reference evidence="8 9" key="1">
    <citation type="journal article" date="2019" name="PLoS Biol.">
        <title>Sex chromosomes control vertical transmission of feminizing Wolbachia symbionts in an isopod.</title>
        <authorList>
            <person name="Becking T."/>
            <person name="Chebbi M.A."/>
            <person name="Giraud I."/>
            <person name="Moumen B."/>
            <person name="Laverre T."/>
            <person name="Caubet Y."/>
            <person name="Peccoud J."/>
            <person name="Gilbert C."/>
            <person name="Cordaux R."/>
        </authorList>
    </citation>
    <scope>NUCLEOTIDE SEQUENCE [LARGE SCALE GENOMIC DNA]</scope>
    <source>
        <strain evidence="8">ANa2</strain>
        <tissue evidence="8">Whole body excluding digestive tract and cuticle</tissue>
    </source>
</reference>
<dbReference type="Proteomes" id="UP000326759">
    <property type="component" value="Unassembled WGS sequence"/>
</dbReference>
<evidence type="ECO:0000256" key="3">
    <source>
        <dbReference type="ARBA" id="ARBA00022621"/>
    </source>
</evidence>
<dbReference type="CDD" id="cd01040">
    <property type="entry name" value="Mb-like"/>
    <property type="match status" value="1"/>
</dbReference>
<dbReference type="PROSITE" id="PS01033">
    <property type="entry name" value="GLOBIN"/>
    <property type="match status" value="1"/>
</dbReference>
<keyword evidence="3 6" id="KW-0561">Oxygen transport</keyword>